<keyword evidence="2" id="KW-1185">Reference proteome</keyword>
<protein>
    <recommendedName>
        <fullName evidence="3">PIN domain-containing protein</fullName>
    </recommendedName>
</protein>
<evidence type="ECO:0008006" key="3">
    <source>
        <dbReference type="Google" id="ProtNLM"/>
    </source>
</evidence>
<proteinExistence type="predicted"/>
<dbReference type="InterPro" id="IPR029060">
    <property type="entry name" value="PIN-like_dom_sf"/>
</dbReference>
<dbReference type="EMBL" id="MTLA01000050">
    <property type="protein sequence ID" value="OOP69555.1"/>
    <property type="molecule type" value="Genomic_DNA"/>
</dbReference>
<dbReference type="SUPFAM" id="SSF88723">
    <property type="entry name" value="PIN domain-like"/>
    <property type="match status" value="1"/>
</dbReference>
<reference evidence="1 2" key="1">
    <citation type="submission" date="2017-01" db="EMBL/GenBank/DDBJ databases">
        <title>Draft genome sequence of Bacillus oleronius.</title>
        <authorList>
            <person name="Allam M."/>
        </authorList>
    </citation>
    <scope>NUCLEOTIDE SEQUENCE [LARGE SCALE GENOMIC DNA]</scope>
    <source>
        <strain evidence="1 2">DSM 9356</strain>
    </source>
</reference>
<accession>A0A8E2IBN5</accession>
<gene>
    <name evidence="1" type="ORF">BWZ43_04760</name>
</gene>
<dbReference type="Proteomes" id="UP000189761">
    <property type="component" value="Unassembled WGS sequence"/>
</dbReference>
<dbReference type="AlphaFoldDB" id="A0A8E2IBN5"/>
<evidence type="ECO:0000313" key="2">
    <source>
        <dbReference type="Proteomes" id="UP000189761"/>
    </source>
</evidence>
<comment type="caution">
    <text evidence="1">The sequence shown here is derived from an EMBL/GenBank/DDBJ whole genome shotgun (WGS) entry which is preliminary data.</text>
</comment>
<name>A0A8E2IBN5_9BACI</name>
<organism evidence="1 2">
    <name type="scientific">Heyndrickxia oleronia</name>
    <dbReference type="NCBI Taxonomy" id="38875"/>
    <lineage>
        <taxon>Bacteria</taxon>
        <taxon>Bacillati</taxon>
        <taxon>Bacillota</taxon>
        <taxon>Bacilli</taxon>
        <taxon>Bacillales</taxon>
        <taxon>Bacillaceae</taxon>
        <taxon>Heyndrickxia</taxon>
    </lineage>
</organism>
<evidence type="ECO:0000313" key="1">
    <source>
        <dbReference type="EMBL" id="OOP69555.1"/>
    </source>
</evidence>
<sequence length="117" mass="13952">MQISEFFNTYCKLEYHIAKQTHPELNYKRDFRASEDFIDLVSNLRMIIKHRIFKHAEKIDDKFSNIKIDEVLKNSSYDFNDEYFINLCLQDSIIIVSNDRDMMSHPSGIKIVSNLKQ</sequence>